<dbReference type="GO" id="GO:0003735">
    <property type="term" value="F:structural constituent of ribosome"/>
    <property type="evidence" value="ECO:0007669"/>
    <property type="project" value="InterPro"/>
</dbReference>
<dbReference type="Pfam" id="PF00253">
    <property type="entry name" value="Ribosomal_S14"/>
    <property type="match status" value="1"/>
</dbReference>
<dbReference type="EMBL" id="JN131834">
    <property type="protein sequence ID" value="AEK80002.1"/>
    <property type="molecule type" value="Genomic_DNA"/>
</dbReference>
<accession>G9FIQ6</accession>
<proteinExistence type="inferred from homology"/>
<evidence type="ECO:0000256" key="1">
    <source>
        <dbReference type="ARBA" id="ARBA00009083"/>
    </source>
</evidence>
<evidence type="ECO:0000256" key="3">
    <source>
        <dbReference type="ARBA" id="ARBA00023274"/>
    </source>
</evidence>
<geneLocation type="mitochondrion" evidence="4"/>
<dbReference type="GO" id="GO:0006412">
    <property type="term" value="P:translation"/>
    <property type="evidence" value="ECO:0007669"/>
    <property type="project" value="InterPro"/>
</dbReference>
<dbReference type="GO" id="GO:1990904">
    <property type="term" value="C:ribonucleoprotein complex"/>
    <property type="evidence" value="ECO:0007669"/>
    <property type="project" value="UniProtKB-KW"/>
</dbReference>
<dbReference type="InterPro" id="IPR043140">
    <property type="entry name" value="Ribosomal_uS14_sf"/>
</dbReference>
<evidence type="ECO:0000256" key="2">
    <source>
        <dbReference type="ARBA" id="ARBA00022980"/>
    </source>
</evidence>
<keyword evidence="3" id="KW-0687">Ribonucleoprotein</keyword>
<protein>
    <submittedName>
        <fullName evidence="4">Ribosomal protein S14</fullName>
    </submittedName>
</protein>
<keyword evidence="2 4" id="KW-0689">Ribosomal protein</keyword>
<organism evidence="4">
    <name type="scientific">Phaeocystis antarctica</name>
    <dbReference type="NCBI Taxonomy" id="33657"/>
    <lineage>
        <taxon>Eukaryota</taxon>
        <taxon>Haptista</taxon>
        <taxon>Haptophyta</taxon>
        <taxon>Prymnesiophyceae</taxon>
        <taxon>Phaeocystales</taxon>
        <taxon>Phaeocystaceae</taxon>
        <taxon>Phaeocystis</taxon>
    </lineage>
</organism>
<dbReference type="AlphaFoldDB" id="G9FIQ6"/>
<reference evidence="4" key="1">
    <citation type="journal article" date="2014" name="Mol. Phylogenet. Evol.">
        <title>Massive difference in synonymous substitution rates among mitochondrial, plastid, and nuclear genes of Phaeocystis algae.</title>
        <authorList>
            <person name="Smith D.R."/>
            <person name="Arrigo K.R."/>
            <person name="Alderkamp A.C."/>
            <person name="Allen A.E."/>
        </authorList>
    </citation>
    <scope>NUCLEOTIDE SEQUENCE</scope>
    <source>
        <strain evidence="4">CCMP1374</strain>
    </source>
</reference>
<dbReference type="Gene3D" id="4.10.830.10">
    <property type="entry name" value="30s Ribosomal Protein S14, Chain N"/>
    <property type="match status" value="1"/>
</dbReference>
<dbReference type="SUPFAM" id="SSF57716">
    <property type="entry name" value="Glucocorticoid receptor-like (DNA-binding domain)"/>
    <property type="match status" value="1"/>
</dbReference>
<sequence>MNKLYFKERNLYLKNEILRLSIYLLIDSGFSKKILKEKVIIKDFKNLSINQNTCFLTNKRYSILKSYRLSRIGFRNRASLGLICGVRRSSW</sequence>
<name>G9FIQ6_9EUKA</name>
<dbReference type="GO" id="GO:0005840">
    <property type="term" value="C:ribosome"/>
    <property type="evidence" value="ECO:0007669"/>
    <property type="project" value="UniProtKB-KW"/>
</dbReference>
<keyword evidence="4" id="KW-0496">Mitochondrion</keyword>
<dbReference type="InterPro" id="IPR001209">
    <property type="entry name" value="Ribosomal_uS14"/>
</dbReference>
<evidence type="ECO:0000313" key="4">
    <source>
        <dbReference type="EMBL" id="AEK80002.1"/>
    </source>
</evidence>
<comment type="similarity">
    <text evidence="1">Belongs to the universal ribosomal protein uS14 family.</text>
</comment>
<gene>
    <name evidence="4" type="primary">rps14</name>
</gene>